<gene>
    <name evidence="4" type="ORF">SNE35_11420</name>
</gene>
<protein>
    <submittedName>
        <fullName evidence="4">DUF4398 domain-containing protein</fullName>
    </submittedName>
</protein>
<proteinExistence type="predicted"/>
<keyword evidence="5" id="KW-1185">Reference proteome</keyword>
<dbReference type="PROSITE" id="PS51257">
    <property type="entry name" value="PROKAR_LIPOPROTEIN"/>
    <property type="match status" value="1"/>
</dbReference>
<evidence type="ECO:0000256" key="2">
    <source>
        <dbReference type="SAM" id="SignalP"/>
    </source>
</evidence>
<feature type="compositionally biased region" description="Basic and acidic residues" evidence="1">
    <location>
        <begin position="114"/>
        <end position="124"/>
    </location>
</feature>
<evidence type="ECO:0000313" key="5">
    <source>
        <dbReference type="Proteomes" id="UP001285263"/>
    </source>
</evidence>
<dbReference type="Gene3D" id="1.20.1270.390">
    <property type="match status" value="1"/>
</dbReference>
<feature type="chain" id="PRO_5047062153" evidence="2">
    <location>
        <begin position="24"/>
        <end position="124"/>
    </location>
</feature>
<evidence type="ECO:0000259" key="3">
    <source>
        <dbReference type="Pfam" id="PF14346"/>
    </source>
</evidence>
<keyword evidence="2" id="KW-0732">Signal</keyword>
<evidence type="ECO:0000256" key="1">
    <source>
        <dbReference type="SAM" id="MobiDB-lite"/>
    </source>
</evidence>
<dbReference type="EMBL" id="JAXCLA010000003">
    <property type="protein sequence ID" value="MDY0745124.1"/>
    <property type="molecule type" value="Genomic_DNA"/>
</dbReference>
<name>A0ABU5DIR7_9BURK</name>
<feature type="signal peptide" evidence="2">
    <location>
        <begin position="1"/>
        <end position="23"/>
    </location>
</feature>
<reference evidence="4 5" key="1">
    <citation type="submission" date="2023-11" db="EMBL/GenBank/DDBJ databases">
        <title>Paucibacter sp. nov., isolated from fresh soil in Korea.</title>
        <authorList>
            <person name="Le N.T.T."/>
        </authorList>
    </citation>
    <scope>NUCLEOTIDE SEQUENCE [LARGE SCALE GENOMIC DNA]</scope>
    <source>
        <strain evidence="4 5">R3-3</strain>
    </source>
</reference>
<comment type="caution">
    <text evidence="4">The sequence shown here is derived from an EMBL/GenBank/DDBJ whole genome shotgun (WGS) entry which is preliminary data.</text>
</comment>
<feature type="region of interest" description="Disordered" evidence="1">
    <location>
        <begin position="99"/>
        <end position="124"/>
    </location>
</feature>
<dbReference type="Proteomes" id="UP001285263">
    <property type="component" value="Unassembled WGS sequence"/>
</dbReference>
<feature type="domain" description="DUF4398" evidence="3">
    <location>
        <begin position="30"/>
        <end position="106"/>
    </location>
</feature>
<dbReference type="RefSeq" id="WP_320423024.1">
    <property type="nucleotide sequence ID" value="NZ_JAXCLA010000003.1"/>
</dbReference>
<dbReference type="Pfam" id="PF14346">
    <property type="entry name" value="DUF4398"/>
    <property type="match status" value="1"/>
</dbReference>
<sequence length="124" mass="12810">MVETSRHALAAAALGAVLLAACASTPKPDAELAISNAAVNSALSAGAADAAPDELRTARDKLDRARVQRDSGHNDIALALAREATVDARLAEQKALAARTRKSAEDLSQANRALADEVARKSNN</sequence>
<organism evidence="4 5">
    <name type="scientific">Roseateles agri</name>
    <dbReference type="NCBI Taxonomy" id="3098619"/>
    <lineage>
        <taxon>Bacteria</taxon>
        <taxon>Pseudomonadati</taxon>
        <taxon>Pseudomonadota</taxon>
        <taxon>Betaproteobacteria</taxon>
        <taxon>Burkholderiales</taxon>
        <taxon>Sphaerotilaceae</taxon>
        <taxon>Roseateles</taxon>
    </lineage>
</organism>
<evidence type="ECO:0000313" key="4">
    <source>
        <dbReference type="EMBL" id="MDY0745124.1"/>
    </source>
</evidence>
<dbReference type="InterPro" id="IPR025511">
    <property type="entry name" value="DUF4398"/>
</dbReference>
<accession>A0ABU5DIR7</accession>